<dbReference type="InterPro" id="IPR050712">
    <property type="entry name" value="NAD(P)H-dep_reductase"/>
</dbReference>
<organism evidence="2 3">
    <name type="scientific">Desulfosporosinus hippei DSM 8344</name>
    <dbReference type="NCBI Taxonomy" id="1121419"/>
    <lineage>
        <taxon>Bacteria</taxon>
        <taxon>Bacillati</taxon>
        <taxon>Bacillota</taxon>
        <taxon>Clostridia</taxon>
        <taxon>Eubacteriales</taxon>
        <taxon>Desulfitobacteriaceae</taxon>
        <taxon>Desulfosporosinus</taxon>
    </lineage>
</organism>
<evidence type="ECO:0000259" key="1">
    <source>
        <dbReference type="Pfam" id="PF03358"/>
    </source>
</evidence>
<dbReference type="GO" id="GO:0010181">
    <property type="term" value="F:FMN binding"/>
    <property type="evidence" value="ECO:0007669"/>
    <property type="project" value="TreeGrafter"/>
</dbReference>
<dbReference type="EMBL" id="FNCP01000010">
    <property type="protein sequence ID" value="SDH12568.1"/>
    <property type="molecule type" value="Genomic_DNA"/>
</dbReference>
<dbReference type="InterPro" id="IPR029039">
    <property type="entry name" value="Flavoprotein-like_sf"/>
</dbReference>
<evidence type="ECO:0000313" key="2">
    <source>
        <dbReference type="EMBL" id="SDH12568.1"/>
    </source>
</evidence>
<dbReference type="InterPro" id="IPR005025">
    <property type="entry name" value="FMN_Rdtase-like_dom"/>
</dbReference>
<sequence>MTKAIRIIGISGSLRNNSYNTAALRAAADLLPEGAFMEIVDLSPIPIFNEDVEAKGLPQAVIDLKEKLVKADAFIISTPEYNYSIPPVLKNALDWASRGSDLPLRGKPLAMISASLEVLGGGYVQHHLRRVCGKLELQTINSRKVLITNASKKFDQDGKLIDDIARKSISNLMRKLVAKTQELSSSKAEGF</sequence>
<dbReference type="PANTHER" id="PTHR30543">
    <property type="entry name" value="CHROMATE REDUCTASE"/>
    <property type="match status" value="1"/>
</dbReference>
<protein>
    <submittedName>
        <fullName evidence="2">Chromate reductase</fullName>
    </submittedName>
</protein>
<dbReference type="RefSeq" id="WP_092332923.1">
    <property type="nucleotide sequence ID" value="NZ_FNCP01000010.1"/>
</dbReference>
<dbReference type="AlphaFoldDB" id="A0A1G7ZV62"/>
<dbReference type="OrthoDB" id="9806724at2"/>
<dbReference type="Gene3D" id="3.40.50.360">
    <property type="match status" value="1"/>
</dbReference>
<proteinExistence type="predicted"/>
<dbReference type="GO" id="GO:0016491">
    <property type="term" value="F:oxidoreductase activity"/>
    <property type="evidence" value="ECO:0007669"/>
    <property type="project" value="InterPro"/>
</dbReference>
<reference evidence="3" key="1">
    <citation type="submission" date="2016-10" db="EMBL/GenBank/DDBJ databases">
        <authorList>
            <person name="Varghese N."/>
            <person name="Submissions S."/>
        </authorList>
    </citation>
    <scope>NUCLEOTIDE SEQUENCE [LARGE SCALE GENOMIC DNA]</scope>
    <source>
        <strain evidence="3">DSM 8344</strain>
    </source>
</reference>
<dbReference type="PANTHER" id="PTHR30543:SF21">
    <property type="entry name" value="NAD(P)H-DEPENDENT FMN REDUCTASE LOT6"/>
    <property type="match status" value="1"/>
</dbReference>
<accession>A0A1G7ZV62</accession>
<evidence type="ECO:0000313" key="3">
    <source>
        <dbReference type="Proteomes" id="UP000198656"/>
    </source>
</evidence>
<feature type="domain" description="NADPH-dependent FMN reductase-like" evidence="1">
    <location>
        <begin position="6"/>
        <end position="150"/>
    </location>
</feature>
<gene>
    <name evidence="2" type="ORF">SAMN05443529_11017</name>
</gene>
<dbReference type="STRING" id="1121419.SAMN05443529_11017"/>
<dbReference type="Pfam" id="PF03358">
    <property type="entry name" value="FMN_red"/>
    <property type="match status" value="1"/>
</dbReference>
<dbReference type="Proteomes" id="UP000198656">
    <property type="component" value="Unassembled WGS sequence"/>
</dbReference>
<dbReference type="GO" id="GO:0005829">
    <property type="term" value="C:cytosol"/>
    <property type="evidence" value="ECO:0007669"/>
    <property type="project" value="TreeGrafter"/>
</dbReference>
<name>A0A1G7ZV62_9FIRM</name>
<dbReference type="SUPFAM" id="SSF52218">
    <property type="entry name" value="Flavoproteins"/>
    <property type="match status" value="1"/>
</dbReference>
<keyword evidence="3" id="KW-1185">Reference proteome</keyword>